<accession>A0A1A3GUH9</accession>
<evidence type="ECO:0000313" key="9">
    <source>
        <dbReference type="Proteomes" id="UP000093898"/>
    </source>
</evidence>
<comment type="caution">
    <text evidence="8">The sequence shown here is derived from an EMBL/GenBank/DDBJ whole genome shotgun (WGS) entry which is preliminary data.</text>
</comment>
<dbReference type="Pfam" id="PF01565">
    <property type="entry name" value="FAD_binding_4"/>
    <property type="match status" value="1"/>
</dbReference>
<comment type="similarity">
    <text evidence="2">Belongs to the oxygen-dependent FAD-linked oxidoreductase family.</text>
</comment>
<dbReference type="InterPro" id="IPR050416">
    <property type="entry name" value="FAD-linked_Oxidoreductase"/>
</dbReference>
<dbReference type="Gene3D" id="3.30.465.10">
    <property type="match status" value="1"/>
</dbReference>
<dbReference type="PANTHER" id="PTHR42973">
    <property type="entry name" value="BINDING OXIDOREDUCTASE, PUTATIVE (AFU_ORTHOLOGUE AFUA_1G17690)-RELATED"/>
    <property type="match status" value="1"/>
</dbReference>
<dbReference type="GO" id="GO:0016491">
    <property type="term" value="F:oxidoreductase activity"/>
    <property type="evidence" value="ECO:0007669"/>
    <property type="project" value="UniProtKB-KW"/>
</dbReference>
<feature type="compositionally biased region" description="Polar residues" evidence="6">
    <location>
        <begin position="435"/>
        <end position="448"/>
    </location>
</feature>
<dbReference type="Gene3D" id="3.40.462.20">
    <property type="match status" value="1"/>
</dbReference>
<organism evidence="8 9">
    <name type="scientific">Mycolicibacterium mucogenicum</name>
    <name type="common">Mycobacterium mucogenicum</name>
    <dbReference type="NCBI Taxonomy" id="56689"/>
    <lineage>
        <taxon>Bacteria</taxon>
        <taxon>Bacillati</taxon>
        <taxon>Actinomycetota</taxon>
        <taxon>Actinomycetes</taxon>
        <taxon>Mycobacteriales</taxon>
        <taxon>Mycobacteriaceae</taxon>
        <taxon>Mycolicibacterium</taxon>
    </lineage>
</organism>
<sequence>MADVSALRAAMRGAVFIPGSTQFEETSKPWNQTVTQNLAAVLEPVDADDIVTAIRFCAAGGVPVTAQPSGHGASPHLDGTVVLRTGHLRDIAIDASTRTARVGAGVNWNQVLTAAEPHGLTGAPGSSGGVTVAGYTLAGGLSWFARKFGWGADNVEALHVVMADGERARISAEHHPDLFWALRGGGGQFAIVTELELRLHSLPGLVGGRIVWPISRAPEVWEAYNAITAEAPPELTLWLNLTTPPGGAAPEVSVFLSYLGADSTAVELIRPLLNVPGAVSNTVVPLPLSQLGNIAAEPVDPTPALFRGEWLRRFDADVLERLLKHSAPPLVNIQIRHLGGALAGPSDSPAGPAHAPYLLNLFGLAPTPAACVQLRNAQQHAVSALDTAIGALKPHNFLPPDRTLADVFEPRSLSRLRRIKREYDPQSILRGNFPLSPNDQPFQAGSSD</sequence>
<keyword evidence="3" id="KW-0285">Flavoprotein</keyword>
<dbReference type="RefSeq" id="WP_064982916.1">
    <property type="nucleotide sequence ID" value="NZ_LZLC01000168.1"/>
</dbReference>
<keyword evidence="4" id="KW-0274">FAD</keyword>
<protein>
    <submittedName>
        <fullName evidence="8">FAD-linked oxidase</fullName>
    </submittedName>
</protein>
<evidence type="ECO:0000259" key="7">
    <source>
        <dbReference type="PROSITE" id="PS51387"/>
    </source>
</evidence>
<dbReference type="PROSITE" id="PS51387">
    <property type="entry name" value="FAD_PCMH"/>
    <property type="match status" value="1"/>
</dbReference>
<dbReference type="Gene3D" id="3.30.43.10">
    <property type="entry name" value="Uridine Diphospho-n-acetylenolpyruvylglucosamine Reductase, domain 2"/>
    <property type="match status" value="1"/>
</dbReference>
<dbReference type="SUPFAM" id="SSF56176">
    <property type="entry name" value="FAD-binding/transporter-associated domain-like"/>
    <property type="match status" value="1"/>
</dbReference>
<dbReference type="InterPro" id="IPR036318">
    <property type="entry name" value="FAD-bd_PCMH-like_sf"/>
</dbReference>
<dbReference type="PANTHER" id="PTHR42973:SF39">
    <property type="entry name" value="FAD-BINDING PCMH-TYPE DOMAIN-CONTAINING PROTEIN"/>
    <property type="match status" value="1"/>
</dbReference>
<feature type="region of interest" description="Disordered" evidence="6">
    <location>
        <begin position="428"/>
        <end position="448"/>
    </location>
</feature>
<dbReference type="InterPro" id="IPR006094">
    <property type="entry name" value="Oxid_FAD_bind_N"/>
</dbReference>
<reference evidence="8 9" key="1">
    <citation type="submission" date="2016-06" db="EMBL/GenBank/DDBJ databases">
        <authorList>
            <person name="Kjaerup R.B."/>
            <person name="Dalgaard T.S."/>
            <person name="Juul-Madsen H.R."/>
        </authorList>
    </citation>
    <scope>NUCLEOTIDE SEQUENCE [LARGE SCALE GENOMIC DNA]</scope>
    <source>
        <strain evidence="8 9">1127319.6</strain>
    </source>
</reference>
<dbReference type="EMBL" id="LZLC01000168">
    <property type="protein sequence ID" value="OBJ39702.1"/>
    <property type="molecule type" value="Genomic_DNA"/>
</dbReference>
<evidence type="ECO:0000313" key="8">
    <source>
        <dbReference type="EMBL" id="OBJ39702.1"/>
    </source>
</evidence>
<proteinExistence type="inferred from homology"/>
<evidence type="ECO:0000256" key="4">
    <source>
        <dbReference type="ARBA" id="ARBA00022827"/>
    </source>
</evidence>
<comment type="cofactor">
    <cofactor evidence="1">
        <name>FAD</name>
        <dbReference type="ChEBI" id="CHEBI:57692"/>
    </cofactor>
</comment>
<evidence type="ECO:0000256" key="2">
    <source>
        <dbReference type="ARBA" id="ARBA00005466"/>
    </source>
</evidence>
<keyword evidence="5" id="KW-0560">Oxidoreductase</keyword>
<dbReference type="AlphaFoldDB" id="A0A1A3GUH9"/>
<dbReference type="Proteomes" id="UP000093898">
    <property type="component" value="Unassembled WGS sequence"/>
</dbReference>
<evidence type="ECO:0000256" key="5">
    <source>
        <dbReference type="ARBA" id="ARBA00023002"/>
    </source>
</evidence>
<evidence type="ECO:0000256" key="1">
    <source>
        <dbReference type="ARBA" id="ARBA00001974"/>
    </source>
</evidence>
<name>A0A1A3GUH9_MYCMU</name>
<evidence type="ECO:0000256" key="6">
    <source>
        <dbReference type="SAM" id="MobiDB-lite"/>
    </source>
</evidence>
<feature type="domain" description="FAD-binding PCMH-type" evidence="7">
    <location>
        <begin position="34"/>
        <end position="202"/>
    </location>
</feature>
<dbReference type="GO" id="GO:0071949">
    <property type="term" value="F:FAD binding"/>
    <property type="evidence" value="ECO:0007669"/>
    <property type="project" value="InterPro"/>
</dbReference>
<dbReference type="InterPro" id="IPR016167">
    <property type="entry name" value="FAD-bd_PCMH_sub1"/>
</dbReference>
<dbReference type="InterPro" id="IPR016166">
    <property type="entry name" value="FAD-bd_PCMH"/>
</dbReference>
<evidence type="ECO:0000256" key="3">
    <source>
        <dbReference type="ARBA" id="ARBA00022630"/>
    </source>
</evidence>
<dbReference type="InterPro" id="IPR016169">
    <property type="entry name" value="FAD-bd_PCMH_sub2"/>
</dbReference>
<gene>
    <name evidence="8" type="ORF">A5630_01935</name>
</gene>